<evidence type="ECO:0008006" key="3">
    <source>
        <dbReference type="Google" id="ProtNLM"/>
    </source>
</evidence>
<keyword evidence="1" id="KW-0472">Membrane</keyword>
<protein>
    <recommendedName>
        <fullName evidence="3">DUF454 family protein</fullName>
    </recommendedName>
</protein>
<comment type="caution">
    <text evidence="2">The sequence shown here is derived from an EMBL/GenBank/DDBJ whole genome shotgun (WGS) entry which is preliminary data.</text>
</comment>
<evidence type="ECO:0000313" key="2">
    <source>
        <dbReference type="EMBL" id="HED11152.1"/>
    </source>
</evidence>
<evidence type="ECO:0000256" key="1">
    <source>
        <dbReference type="SAM" id="Phobius"/>
    </source>
</evidence>
<reference evidence="2" key="1">
    <citation type="journal article" date="2020" name="mSystems">
        <title>Genome- and Community-Level Interaction Insights into Carbon Utilization and Element Cycling Functions of Hydrothermarchaeota in Hydrothermal Sediment.</title>
        <authorList>
            <person name="Zhou Z."/>
            <person name="Liu Y."/>
            <person name="Xu W."/>
            <person name="Pan J."/>
            <person name="Luo Z.H."/>
            <person name="Li M."/>
        </authorList>
    </citation>
    <scope>NUCLEOTIDE SEQUENCE [LARGE SCALE GENOMIC DNA]</scope>
    <source>
        <strain evidence="2">HyVt-456</strain>
    </source>
</reference>
<name>A0A7V1LP92_CALAY</name>
<feature type="transmembrane region" description="Helical" evidence="1">
    <location>
        <begin position="28"/>
        <end position="58"/>
    </location>
</feature>
<gene>
    <name evidence="2" type="ORF">ENJ10_10725</name>
</gene>
<sequence>MSLPVPTDEDPKPLWEKIKHFSRKKYGWAFILVLLALVGIIVPVIPGLLFLLLAVALFRPGLMRKIRLWMDKIWKKD</sequence>
<dbReference type="EMBL" id="DRLD01000298">
    <property type="protein sequence ID" value="HED11152.1"/>
    <property type="molecule type" value="Genomic_DNA"/>
</dbReference>
<keyword evidence="1" id="KW-1133">Transmembrane helix</keyword>
<keyword evidence="1" id="KW-0812">Transmembrane</keyword>
<organism evidence="2">
    <name type="scientific">Caldithrix abyssi</name>
    <dbReference type="NCBI Taxonomy" id="187145"/>
    <lineage>
        <taxon>Bacteria</taxon>
        <taxon>Pseudomonadati</taxon>
        <taxon>Calditrichota</taxon>
        <taxon>Calditrichia</taxon>
        <taxon>Calditrichales</taxon>
        <taxon>Calditrichaceae</taxon>
        <taxon>Caldithrix</taxon>
    </lineage>
</organism>
<dbReference type="Proteomes" id="UP000886005">
    <property type="component" value="Unassembled WGS sequence"/>
</dbReference>
<proteinExistence type="predicted"/>
<accession>A0A7V1LP92</accession>
<dbReference type="AlphaFoldDB" id="A0A7V1LP92"/>